<dbReference type="Pfam" id="PF01420">
    <property type="entry name" value="Methylase_S"/>
    <property type="match status" value="2"/>
</dbReference>
<dbReference type="AlphaFoldDB" id="A0A0F8RHJ6"/>
<evidence type="ECO:0000313" key="6">
    <source>
        <dbReference type="EMBL" id="KKG06140.1"/>
    </source>
</evidence>
<feature type="compositionally biased region" description="Basic and acidic residues" evidence="4">
    <location>
        <begin position="1"/>
        <end position="11"/>
    </location>
</feature>
<evidence type="ECO:0000259" key="5">
    <source>
        <dbReference type="Pfam" id="PF01420"/>
    </source>
</evidence>
<evidence type="ECO:0000313" key="7">
    <source>
        <dbReference type="EMBL" id="KKH86882.1"/>
    </source>
</evidence>
<dbReference type="PATRIC" id="fig|2209.56.peg.1539"/>
<keyword evidence="3" id="KW-0238">DNA-binding</keyword>
<sequence length="433" mass="49202">MSNKSRIGDHAKVRRGASPRPISDPKYFGGTVGWVRISDVTSAKKYLRKTEQYVSPIGESLSVRVDCGDLIMSICATVGRPVIVDMPACIHDGFVQFYNVSHDDKEYMYYLLQFHEKDLERKGQPGTQVNLNTTIVENFEAFFPTSLDEQRKIARILSSVDSVIEKTEAAIAKYEAIKAGMMQDLFTRGIDLDTGKLRPNYEESPELYKESKLGWIPKEWDVEILSKYTVTYAGGTPSRSRSDYFGGSIAWVSSSEVNNPKIYKTKETITQEGLDNSSAKWVKSGSVLIAMYGATAGKISRLFIDATTNQAVLACMDNKDLRARYLYYIMFFLKDQILFKVQGSGQPNLSKDIIDKTLLLIPSPDEQVFISQRLEKIDSVIEFEEHTYHKYQQLKQALMSDLLTGKVRVKYEENNVEYKEDKVEYEEDKVEAV</sequence>
<dbReference type="GO" id="GO:0003677">
    <property type="term" value="F:DNA binding"/>
    <property type="evidence" value="ECO:0007669"/>
    <property type="project" value="UniProtKB-KW"/>
</dbReference>
<evidence type="ECO:0000256" key="4">
    <source>
        <dbReference type="SAM" id="MobiDB-lite"/>
    </source>
</evidence>
<dbReference type="InterPro" id="IPR044946">
    <property type="entry name" value="Restrct_endonuc_typeI_TRD_sf"/>
</dbReference>
<accession>A0A0F8RHJ6</accession>
<comment type="caution">
    <text evidence="7">The sequence shown here is derived from an EMBL/GenBank/DDBJ whole genome shotgun (WGS) entry which is preliminary data.</text>
</comment>
<protein>
    <recommendedName>
        <fullName evidence="5">Type I restriction modification DNA specificity domain-containing protein</fullName>
    </recommendedName>
</protein>
<evidence type="ECO:0000256" key="3">
    <source>
        <dbReference type="ARBA" id="ARBA00023125"/>
    </source>
</evidence>
<dbReference type="InterPro" id="IPR000055">
    <property type="entry name" value="Restrct_endonuc_typeI_TRD"/>
</dbReference>
<dbReference type="Gene3D" id="1.10.287.1120">
    <property type="entry name" value="Bipartite methylase S protein"/>
    <property type="match status" value="1"/>
</dbReference>
<dbReference type="PANTHER" id="PTHR30408">
    <property type="entry name" value="TYPE-1 RESTRICTION ENZYME ECOKI SPECIFICITY PROTEIN"/>
    <property type="match status" value="1"/>
</dbReference>
<name>A0A0F8RHJ6_METMZ</name>
<keyword evidence="9" id="KW-1185">Reference proteome</keyword>
<dbReference type="RefSeq" id="WP_048048190.1">
    <property type="nucleotide sequence ID" value="NZ_JJOS01000012.1"/>
</dbReference>
<evidence type="ECO:0000313" key="9">
    <source>
        <dbReference type="Proteomes" id="UP000034578"/>
    </source>
</evidence>
<reference evidence="8 9" key="1">
    <citation type="journal article" date="2015" name="ISME J.">
        <title>Genomic and phenotypic differentiation among Methanosarcina mazei populations from Columbia River sediment.</title>
        <authorList>
            <person name="Youngblut N.D."/>
            <person name="Wirth J.S."/>
            <person name="Henriksen J.R."/>
            <person name="Smith M."/>
            <person name="Simon H."/>
            <person name="Metcalf W.W."/>
            <person name="Whitaker R.J."/>
        </authorList>
    </citation>
    <scope>NUCLEOTIDE SEQUENCE [LARGE SCALE GENOMIC DNA]</scope>
    <source>
        <strain evidence="7 8">1.H.M.2.1</strain>
        <strain evidence="6 9">2.F.A.2.4</strain>
    </source>
</reference>
<evidence type="ECO:0000313" key="8">
    <source>
        <dbReference type="Proteomes" id="UP000034152"/>
    </source>
</evidence>
<dbReference type="PANTHER" id="PTHR30408:SF12">
    <property type="entry name" value="TYPE I RESTRICTION ENZYME MJAVIII SPECIFICITY SUBUNIT"/>
    <property type="match status" value="1"/>
</dbReference>
<feature type="domain" description="Type I restriction modification DNA specificity" evidence="5">
    <location>
        <begin position="4"/>
        <end position="168"/>
    </location>
</feature>
<dbReference type="InterPro" id="IPR052021">
    <property type="entry name" value="Type-I_RS_S_subunit"/>
</dbReference>
<proteinExistence type="inferred from homology"/>
<comment type="similarity">
    <text evidence="1">Belongs to the type-I restriction system S methylase family.</text>
</comment>
<dbReference type="CDD" id="cd17515">
    <property type="entry name" value="RMtype1_S_MjaORF132P_Sau1132ORF3780P-TRD1-CR1_like"/>
    <property type="match status" value="1"/>
</dbReference>
<dbReference type="CDD" id="cd17283">
    <property type="entry name" value="RMtype1_S_Hpy180ORF7835P_TRD2-CR2_like"/>
    <property type="match status" value="1"/>
</dbReference>
<dbReference type="Proteomes" id="UP000034578">
    <property type="component" value="Unassembled WGS sequence"/>
</dbReference>
<evidence type="ECO:0000256" key="1">
    <source>
        <dbReference type="ARBA" id="ARBA00010923"/>
    </source>
</evidence>
<keyword evidence="2" id="KW-0680">Restriction system</keyword>
<dbReference type="Gene3D" id="3.90.220.20">
    <property type="entry name" value="DNA methylase specificity domains"/>
    <property type="match status" value="2"/>
</dbReference>
<dbReference type="Proteomes" id="UP000034152">
    <property type="component" value="Unassembled WGS sequence"/>
</dbReference>
<dbReference type="SUPFAM" id="SSF116734">
    <property type="entry name" value="DNA methylase specificity domain"/>
    <property type="match status" value="2"/>
</dbReference>
<dbReference type="EMBL" id="JJOS01000012">
    <property type="protein sequence ID" value="KKG06140.1"/>
    <property type="molecule type" value="Genomic_DNA"/>
</dbReference>
<evidence type="ECO:0000256" key="2">
    <source>
        <dbReference type="ARBA" id="ARBA00022747"/>
    </source>
</evidence>
<feature type="domain" description="Type I restriction modification DNA specificity" evidence="5">
    <location>
        <begin position="233"/>
        <end position="387"/>
    </location>
</feature>
<dbReference type="GO" id="GO:0009307">
    <property type="term" value="P:DNA restriction-modification system"/>
    <property type="evidence" value="ECO:0007669"/>
    <property type="project" value="UniProtKB-KW"/>
</dbReference>
<gene>
    <name evidence="6" type="ORF">DU47_12845</name>
    <name evidence="7" type="ORF">DU80_07060</name>
</gene>
<organism evidence="7 8">
    <name type="scientific">Methanosarcina mazei</name>
    <name type="common">Methanosarcina frisia</name>
    <dbReference type="NCBI Taxonomy" id="2209"/>
    <lineage>
        <taxon>Archaea</taxon>
        <taxon>Methanobacteriati</taxon>
        <taxon>Methanobacteriota</taxon>
        <taxon>Stenosarchaea group</taxon>
        <taxon>Methanomicrobia</taxon>
        <taxon>Methanosarcinales</taxon>
        <taxon>Methanosarcinaceae</taxon>
        <taxon>Methanosarcina</taxon>
    </lineage>
</organism>
<dbReference type="EMBL" id="JJQU01000093">
    <property type="protein sequence ID" value="KKH86882.1"/>
    <property type="molecule type" value="Genomic_DNA"/>
</dbReference>
<feature type="region of interest" description="Disordered" evidence="4">
    <location>
        <begin position="1"/>
        <end position="24"/>
    </location>
</feature>